<accession>A0A5M9MY89</accession>
<dbReference type="Proteomes" id="UP000324241">
    <property type="component" value="Unassembled WGS sequence"/>
</dbReference>
<dbReference type="RefSeq" id="XP_033429214.1">
    <property type="nucleotide sequence ID" value="XM_033567219.1"/>
</dbReference>
<evidence type="ECO:0000256" key="1">
    <source>
        <dbReference type="SAM" id="MobiDB-lite"/>
    </source>
</evidence>
<feature type="compositionally biased region" description="Basic and acidic residues" evidence="1">
    <location>
        <begin position="437"/>
        <end position="447"/>
    </location>
</feature>
<feature type="compositionally biased region" description="Polar residues" evidence="1">
    <location>
        <begin position="1504"/>
        <end position="1517"/>
    </location>
</feature>
<feature type="compositionally biased region" description="Polar residues" evidence="1">
    <location>
        <begin position="957"/>
        <end position="966"/>
    </location>
</feature>
<sequence length="1860" mass="204995">MGVDTRRPILPAPTESIVDTATGDSTTGTDLATDVSRRTDKTSYSIPDDGSPVTIPTHRKHRARGDDSKLSRSSHHSQTSLLIEYFEGGKGSGSLVSRPSVRVRVTPSSARKLKDQQDHVQITESSSGRKPAYSRRISLSSPSKHKSQKEYAVDEYSVSSNSATDDQHPPGRSPVEIELVNRDQASELSSVSRDRYIHPTSDISSMPADSMLEAPSSGPRRKRSQSLERERNPDAKVYLKTPTRQRSRSLSTERIAQRVAEKLSNDPREPSTSKGHRAQSSRDIDDFQETDPKSPRRRLAAYRGDDDTMSPESSLLSASALSSHRRSGDQYSFKSGTSKSSINNPKLLETVEDAIRRLILPELKELKKDQKVMSNTSKFERDMGSSYSPASSPSRDELGRRLSKHASAPDVRKPKVVLNKDSQDEGIVLSGESAPSQKERRASKDSEMTSDASYVKWGLRPELTEQEKLRRQRSKGLRDAEKAGRVGNALTAAALKHHDSRSSIDKNEFRRPSGTRSRTGSVNETELVFQKHNVAPMPLRSAIESEMTRVSLLSEQTVEPTTPHKEYVDQDYMQTVSPTAQTPVRTSLDSRYELKHSNLSSHDLSIHSASENGDHEQGYSPVGDAAAGAIAAAAAANLLDVHSGRRAPDFNDRRRTLSPIQSVASNQSESHIQLDSTHHNGQADSVDERGLEQRLSIDSLSSAPSTNLARSTRLEGISIASQSELFHRRYDGPELGYEESPVMSPGGNRQWPEEYEGDNDDAYQHSIAETTSTTAKRMTGYTDDSQVDFMDKVKQGKPVAGLGANPQFVHPLAVESAVASLLEPSVLDTKSNQSGVNHSQTNLSRQIENPSPKAKERTVQSPRGSRQGSPLKQRQDASSPDTTSFPRRMGATSPPQSVTQSLDDQTVPTHRPAEEDYQHESASPEVDRSPESESEINTNPSIIQGPIGGVPHESSWAYDQTPSRGGQSPLFGDTGAAAGNAGLGLEQQPTYNQDYYMKDYGPDGYIDQQYARGHMLDTPPGAKDEGYVSAANPLSPSVDTPEPKGFGGTDANGMGLFDSPIGADDDFNPSHQRQLSGYSHGVGSPLYDSATGRGIERIQSKDIVALMDHLTVRDAQRNARDTEILVTLVRSAAEMRNSFEEMKKFIAQQDEMLMESSDRQHERTHKALGGPRPLPASGARGNRHATTDEEDLRSKRKNVFKRALKGLSLKSSNDLSKIEEMLEQLLEEMETLRANQDDRYVRSSNRAASVDPDGYEPEGQAGTSSENHSGYLSTFARPVQEPRGNGLRREPGQRVSTVPEADEELDDHERGEFLSPHLHLMENSNNRQERGGSAPVSTPPRVPVASGALSNETTPKTSEKARKHKSSSSSFFPKISRWSKTTASSVGDNIRNSMQPPRRDRASFDASRSGSDVANGPYRTGDYYDPQGDDRLRSNYTLDDQRQESRPPSPLVPSQVSEAPKYRAHRDSLDLQHPQPRQGPTGRFQSHLESQAQTYGMPAPAEQWGSNPSLPGTNPNRRYSGGGHLSPISDAGYSESSSRTAGPPRPPKVKDEGPLVPERPPKSKGDERSYADRVASRSSAMRSSPRNTPPPRKPTGPRPLTSGGPNSPGRQKKSYYRASPDQCYPNEEILRADFKQKLGPTKQLTDATAPSGPNGFFFKLMPVERHPINHRVASPELDLSYKDFVPNAGPKTALERMAIDPYQCALEVLDYLDQLYFHAPRKGTILNDCQLREFFWSKVGLVFHNHIQRQAEWSTNGVHESTSYFEQYFNDQTSVMSGKVPVARDSLTPLGFLYEAGSLVEIDRNVLAQTPIPRVSLVFSPTDPNSYYTVSRAWSNVPNSMNNARWAILDNDNDIGEKDL</sequence>
<feature type="region of interest" description="Disordered" evidence="1">
    <location>
        <begin position="368"/>
        <end position="453"/>
    </location>
</feature>
<feature type="compositionally biased region" description="Basic and acidic residues" evidence="1">
    <location>
        <begin position="1548"/>
        <end position="1575"/>
    </location>
</feature>
<feature type="compositionally biased region" description="Low complexity" evidence="1">
    <location>
        <begin position="96"/>
        <end position="110"/>
    </location>
</feature>
<feature type="compositionally biased region" description="Polar residues" evidence="1">
    <location>
        <begin position="1261"/>
        <end position="1272"/>
    </location>
</feature>
<dbReference type="PANTHER" id="PTHR42105">
    <property type="entry name" value="DIM2-ASSOCIATED PROTEIN 1"/>
    <property type="match status" value="1"/>
</dbReference>
<feature type="compositionally biased region" description="Polar residues" evidence="1">
    <location>
        <begin position="242"/>
        <end position="254"/>
    </location>
</feature>
<feature type="compositionally biased region" description="Polar residues" evidence="1">
    <location>
        <begin position="119"/>
        <end position="128"/>
    </location>
</feature>
<feature type="compositionally biased region" description="Low complexity" evidence="1">
    <location>
        <begin position="1576"/>
        <end position="1586"/>
    </location>
</feature>
<feature type="compositionally biased region" description="Basic and acidic residues" evidence="1">
    <location>
        <begin position="255"/>
        <end position="271"/>
    </location>
</feature>
<feature type="compositionally biased region" description="Basic and acidic residues" evidence="1">
    <location>
        <begin position="1428"/>
        <end position="1445"/>
    </location>
</feature>
<dbReference type="PANTHER" id="PTHR42105:SF1">
    <property type="entry name" value="TRANSALDOLASE"/>
    <property type="match status" value="1"/>
</dbReference>
<feature type="compositionally biased region" description="Low complexity" evidence="1">
    <location>
        <begin position="19"/>
        <end position="34"/>
    </location>
</feature>
<feature type="compositionally biased region" description="Polar residues" evidence="1">
    <location>
        <begin position="829"/>
        <end position="849"/>
    </location>
</feature>
<feature type="compositionally biased region" description="Low complexity" evidence="1">
    <location>
        <begin position="512"/>
        <end position="521"/>
    </location>
</feature>
<feature type="region of interest" description="Disordered" evidence="1">
    <location>
        <begin position="1"/>
        <end position="347"/>
    </location>
</feature>
<feature type="region of interest" description="Disordered" evidence="1">
    <location>
        <begin position="829"/>
        <end position="984"/>
    </location>
</feature>
<feature type="region of interest" description="Disordered" evidence="1">
    <location>
        <begin position="1236"/>
        <end position="1310"/>
    </location>
</feature>
<feature type="region of interest" description="Disordered" evidence="1">
    <location>
        <begin position="733"/>
        <end position="759"/>
    </location>
</feature>
<dbReference type="GeneID" id="54325232"/>
<feature type="compositionally biased region" description="Polar residues" evidence="1">
    <location>
        <begin position="1483"/>
        <end position="1494"/>
    </location>
</feature>
<feature type="region of interest" description="Disordered" evidence="1">
    <location>
        <begin position="659"/>
        <end position="686"/>
    </location>
</feature>
<feature type="region of interest" description="Disordered" evidence="1">
    <location>
        <begin position="1324"/>
        <end position="1622"/>
    </location>
</feature>
<feature type="compositionally biased region" description="Basic and acidic residues" evidence="1">
    <location>
        <begin position="496"/>
        <end position="511"/>
    </location>
</feature>
<feature type="compositionally biased region" description="Basic and acidic residues" evidence="1">
    <location>
        <begin position="225"/>
        <end position="234"/>
    </location>
</feature>
<feature type="compositionally biased region" description="Polar residues" evidence="1">
    <location>
        <begin position="329"/>
        <end position="344"/>
    </location>
</feature>
<feature type="compositionally biased region" description="Pro residues" evidence="1">
    <location>
        <begin position="1587"/>
        <end position="1597"/>
    </location>
</feature>
<feature type="compositionally biased region" description="Basic and acidic residues" evidence="1">
    <location>
        <begin position="280"/>
        <end position="294"/>
    </location>
</feature>
<evidence type="ECO:0000313" key="2">
    <source>
        <dbReference type="EMBL" id="KAA8649853.1"/>
    </source>
</evidence>
<feature type="compositionally biased region" description="Low complexity" evidence="1">
    <location>
        <begin position="313"/>
        <end position="322"/>
    </location>
</feature>
<feature type="compositionally biased region" description="Low complexity" evidence="1">
    <location>
        <begin position="975"/>
        <end position="984"/>
    </location>
</feature>
<dbReference type="EMBL" id="QUQM01000001">
    <property type="protein sequence ID" value="KAA8649853.1"/>
    <property type="molecule type" value="Genomic_DNA"/>
</dbReference>
<feature type="region of interest" description="Disordered" evidence="1">
    <location>
        <begin position="1153"/>
        <end position="1194"/>
    </location>
</feature>
<protein>
    <submittedName>
        <fullName evidence="2">Uncharacterized protein</fullName>
    </submittedName>
</protein>
<feature type="compositionally biased region" description="Polar residues" evidence="1">
    <location>
        <begin position="659"/>
        <end position="683"/>
    </location>
</feature>
<comment type="caution">
    <text evidence="2">The sequence shown here is derived from an EMBL/GenBank/DDBJ whole genome shotgun (WGS) entry which is preliminary data.</text>
</comment>
<feature type="compositionally biased region" description="Polar residues" evidence="1">
    <location>
        <begin position="1380"/>
        <end position="1395"/>
    </location>
</feature>
<name>A0A5M9MY89_9EURO</name>
<reference evidence="2 3" key="1">
    <citation type="submission" date="2019-08" db="EMBL/GenBank/DDBJ databases">
        <title>The genome sequence of a newly discovered highly antifungal drug resistant Aspergillus species, Aspergillus tanneri NIH 1004.</title>
        <authorList>
            <person name="Mounaud S."/>
            <person name="Singh I."/>
            <person name="Joardar V."/>
            <person name="Pakala S."/>
            <person name="Pakala S."/>
            <person name="Venepally P."/>
            <person name="Chung J.K."/>
            <person name="Losada L."/>
            <person name="Nierman W.C."/>
        </authorList>
    </citation>
    <scope>NUCLEOTIDE SEQUENCE [LARGE SCALE GENOMIC DNA]</scope>
    <source>
        <strain evidence="2 3">NIH1004</strain>
    </source>
</reference>
<organism evidence="2 3">
    <name type="scientific">Aspergillus tanneri</name>
    <dbReference type="NCBI Taxonomy" id="1220188"/>
    <lineage>
        <taxon>Eukaryota</taxon>
        <taxon>Fungi</taxon>
        <taxon>Dikarya</taxon>
        <taxon>Ascomycota</taxon>
        <taxon>Pezizomycotina</taxon>
        <taxon>Eurotiomycetes</taxon>
        <taxon>Eurotiomycetidae</taxon>
        <taxon>Eurotiales</taxon>
        <taxon>Aspergillaceae</taxon>
        <taxon>Aspergillus</taxon>
        <taxon>Aspergillus subgen. Circumdati</taxon>
    </lineage>
</organism>
<proteinExistence type="predicted"/>
<dbReference type="VEuPathDB" id="FungiDB:EYZ11_011057"/>
<gene>
    <name evidence="2" type="ORF">ATNIH1004_002530</name>
</gene>
<dbReference type="VEuPathDB" id="FungiDB:EYZ11_011063"/>
<feature type="region of interest" description="Disordered" evidence="1">
    <location>
        <begin position="496"/>
        <end position="521"/>
    </location>
</feature>
<feature type="region of interest" description="Disordered" evidence="1">
    <location>
        <begin position="603"/>
        <end position="622"/>
    </location>
</feature>
<evidence type="ECO:0000313" key="3">
    <source>
        <dbReference type="Proteomes" id="UP000324241"/>
    </source>
</evidence>
<feature type="compositionally biased region" description="Polar residues" evidence="1">
    <location>
        <begin position="893"/>
        <end position="908"/>
    </location>
</feature>
<dbReference type="OrthoDB" id="5382102at2759"/>
<feature type="compositionally biased region" description="Polar residues" evidence="1">
    <location>
        <begin position="859"/>
        <end position="885"/>
    </location>
</feature>
<feature type="compositionally biased region" description="Low complexity" evidence="1">
    <location>
        <begin position="1367"/>
        <end position="1379"/>
    </location>
</feature>